<dbReference type="AlphaFoldDB" id="I9TEN7"/>
<reference evidence="1 2" key="1">
    <citation type="submission" date="2012-02" db="EMBL/GenBank/DDBJ databases">
        <title>The Genome Sequence of Bacteroides salyersiae CL02T12C01.</title>
        <authorList>
            <consortium name="The Broad Institute Genome Sequencing Platform"/>
            <person name="Earl A."/>
            <person name="Ward D."/>
            <person name="Feldgarden M."/>
            <person name="Gevers D."/>
            <person name="Zitomersky N.L."/>
            <person name="Coyne M.J."/>
            <person name="Comstock L.E."/>
            <person name="Young S.K."/>
            <person name="Zeng Q."/>
            <person name="Gargeya S."/>
            <person name="Fitzgerald M."/>
            <person name="Haas B."/>
            <person name="Abouelleil A."/>
            <person name="Alvarado L."/>
            <person name="Arachchi H.M."/>
            <person name="Berlin A."/>
            <person name="Chapman S.B."/>
            <person name="Gearin G."/>
            <person name="Goldberg J."/>
            <person name="Griggs A."/>
            <person name="Gujja S."/>
            <person name="Hansen M."/>
            <person name="Heiman D."/>
            <person name="Howarth C."/>
            <person name="Larimer J."/>
            <person name="Lui A."/>
            <person name="MacDonald P.J.P."/>
            <person name="McCowen C."/>
            <person name="Montmayeur A."/>
            <person name="Murphy C."/>
            <person name="Neiman D."/>
            <person name="Pearson M."/>
            <person name="Priest M."/>
            <person name="Roberts A."/>
            <person name="Saif S."/>
            <person name="Shea T."/>
            <person name="Sisk P."/>
            <person name="Stolte C."/>
            <person name="Sykes S."/>
            <person name="Wortman J."/>
            <person name="Nusbaum C."/>
            <person name="Birren B."/>
        </authorList>
    </citation>
    <scope>NUCLEOTIDE SEQUENCE [LARGE SCALE GENOMIC DNA]</scope>
    <source>
        <strain evidence="1 2">CL02T12C01</strain>
    </source>
</reference>
<evidence type="ECO:0000313" key="2">
    <source>
        <dbReference type="Proteomes" id="UP000005150"/>
    </source>
</evidence>
<name>I9TEN7_9BACE</name>
<dbReference type="HOGENOM" id="CLU_2535669_0_0_10"/>
<comment type="caution">
    <text evidence="1">The sequence shown here is derived from an EMBL/GenBank/DDBJ whole genome shotgun (WGS) entry which is preliminary data.</text>
</comment>
<organism evidence="1 2">
    <name type="scientific">Bacteroides salyersiae CL02T12C01</name>
    <dbReference type="NCBI Taxonomy" id="997887"/>
    <lineage>
        <taxon>Bacteria</taxon>
        <taxon>Pseudomonadati</taxon>
        <taxon>Bacteroidota</taxon>
        <taxon>Bacteroidia</taxon>
        <taxon>Bacteroidales</taxon>
        <taxon>Bacteroidaceae</taxon>
        <taxon>Bacteroides</taxon>
    </lineage>
</organism>
<accession>I9TEN7</accession>
<keyword evidence="2" id="KW-1185">Reference proteome</keyword>
<evidence type="ECO:0000313" key="1">
    <source>
        <dbReference type="EMBL" id="EIY67408.1"/>
    </source>
</evidence>
<dbReference type="Proteomes" id="UP000005150">
    <property type="component" value="Unassembled WGS sequence"/>
</dbReference>
<gene>
    <name evidence="1" type="ORF">HMPREF1071_01291</name>
</gene>
<dbReference type="PATRIC" id="fig|997887.3.peg.1363"/>
<dbReference type="EMBL" id="AGXV01000016">
    <property type="protein sequence ID" value="EIY67408.1"/>
    <property type="molecule type" value="Genomic_DNA"/>
</dbReference>
<dbReference type="RefSeq" id="WP_007479142.1">
    <property type="nucleotide sequence ID" value="NZ_JH724307.1"/>
</dbReference>
<protein>
    <submittedName>
        <fullName evidence="1">Uncharacterized protein</fullName>
    </submittedName>
</protein>
<dbReference type="OrthoDB" id="903892at2"/>
<proteinExistence type="predicted"/>
<sequence length="83" mass="9845">MSDEFNNLHYGSSGKEAGYYFQYSVLNSAEWNQRTRLRQVAQDIDKVIKDTAPDEFYFNFGGYQGKFLLNHKRQWVIQCDRPI</sequence>